<dbReference type="InterPro" id="IPR000477">
    <property type="entry name" value="RT_dom"/>
</dbReference>
<protein>
    <submittedName>
        <fullName evidence="3">Uncharacterized protein LOC109464236</fullName>
    </submittedName>
</protein>
<evidence type="ECO:0000313" key="2">
    <source>
        <dbReference type="Proteomes" id="UP000515135"/>
    </source>
</evidence>
<dbReference type="Proteomes" id="UP000515135">
    <property type="component" value="Unplaced"/>
</dbReference>
<name>A0A6P4XX95_BRABE</name>
<sequence length="690" mass="79235">MLAHASVWKYLEQFRNISLLNVEGKLFFTVLAERLTSYLISNNLIDTEIQKAGIPGFPGCTEHASTIWNQIQLARSRKEDLHVVWLDLANAYGSIPHKVIQYALEFFWVPKEVKQMVHNYFSDFKLSISTRNYTTGWQKVEKGIAMGCSISPLLFIMGFEVLLVGAKQVVGGVKAPTGERMPALRAFMDDVTSILRTAPCTKRLLQRLEELTGWAGMQFKPAKSRSLSLRKGVISNRTFSVNGQQIPNIQEEPVKSLGRLYTSSLSDRGRGQDVVDQACNGLRLIDKCELPGRLKIWCVQFMLFPRLKWPLKTYNISISTVDLIDRKANSYFRRWLGVPRCLSTVALFGRNKLNLPLTSIAEEFKLDKSTQRWRSANPRERRQLVSHEVRRMEEEGRMVTAVGQSQQGAWLNWDGVVERRFTWTDLWNIQSARLSFLVRAAYDVLPTPRNLTRWYRNEESCQLCGVAQADLKHILSGCKTALQQGRYTWRHNKVLRQLAVKLEEVRKESSSTSSSFQSIQFVKEGQKPRSTAVTGTVNSGSSILCRGKWEMRADLDRQLHFPSTICETSLRPDLVLWSEDQKAVLIIELTIPWEENVQAAFERKKLKYDDLVQQCKQKGWQTRLYPVEVGVRGFVGTSFMRLCRDFNIRGKAQTKLTRQVTEEAERSSFVLWLRRKDKAWKSFQRSGDSA</sequence>
<gene>
    <name evidence="3" type="primary">LOC109464236</name>
</gene>
<dbReference type="GeneID" id="109464236"/>
<dbReference type="Pfam" id="PF00078">
    <property type="entry name" value="RVT_1"/>
    <property type="match status" value="1"/>
</dbReference>
<keyword evidence="2" id="KW-1185">Reference proteome</keyword>
<evidence type="ECO:0000259" key="1">
    <source>
        <dbReference type="PROSITE" id="PS50878"/>
    </source>
</evidence>
<proteinExistence type="predicted"/>
<dbReference type="PANTHER" id="PTHR19446">
    <property type="entry name" value="REVERSE TRANSCRIPTASES"/>
    <property type="match status" value="1"/>
</dbReference>
<reference evidence="3" key="1">
    <citation type="submission" date="2025-08" db="UniProtKB">
        <authorList>
            <consortium name="RefSeq"/>
        </authorList>
    </citation>
    <scope>IDENTIFICATION</scope>
    <source>
        <tissue evidence="3">Gonad</tissue>
    </source>
</reference>
<dbReference type="AlphaFoldDB" id="A0A6P4XX95"/>
<dbReference type="PROSITE" id="PS50878">
    <property type="entry name" value="RT_POL"/>
    <property type="match status" value="1"/>
</dbReference>
<dbReference type="OrthoDB" id="447743at2759"/>
<dbReference type="RefSeq" id="XP_019616733.1">
    <property type="nucleotide sequence ID" value="XM_019761174.1"/>
</dbReference>
<organism evidence="2 3">
    <name type="scientific">Branchiostoma belcheri</name>
    <name type="common">Amphioxus</name>
    <dbReference type="NCBI Taxonomy" id="7741"/>
    <lineage>
        <taxon>Eukaryota</taxon>
        <taxon>Metazoa</taxon>
        <taxon>Chordata</taxon>
        <taxon>Cephalochordata</taxon>
        <taxon>Leptocardii</taxon>
        <taxon>Amphioxiformes</taxon>
        <taxon>Branchiostomatidae</taxon>
        <taxon>Branchiostoma</taxon>
    </lineage>
</organism>
<evidence type="ECO:0000313" key="3">
    <source>
        <dbReference type="RefSeq" id="XP_019616733.1"/>
    </source>
</evidence>
<dbReference type="KEGG" id="bbel:109464236"/>
<accession>A0A6P4XX95</accession>
<feature type="domain" description="Reverse transcriptase" evidence="1">
    <location>
        <begin position="1"/>
        <end position="261"/>
    </location>
</feature>
<dbReference type="CDD" id="cd01650">
    <property type="entry name" value="RT_nLTR_like"/>
    <property type="match status" value="1"/>
</dbReference>